<protein>
    <recommendedName>
        <fullName evidence="2">HpcH/HpaI aldolase/citrate lyase domain-containing protein</fullName>
    </recommendedName>
</protein>
<accession>A0A383CPB9</accession>
<sequence length="98" mass="11083">MSTIQCGNYWILTSESSRIQIGDVVMAEIRPNIVKRKLQLGEPVNVLAGYMDPDLAEVFGNLGFDGVWIEAEHGSFDYRDIPDMTRACDLWDMTSIVR</sequence>
<dbReference type="AlphaFoldDB" id="A0A383CPB9"/>
<feature type="non-terminal residue" evidence="1">
    <location>
        <position position="98"/>
    </location>
</feature>
<reference evidence="1" key="1">
    <citation type="submission" date="2018-05" db="EMBL/GenBank/DDBJ databases">
        <authorList>
            <person name="Lanie J.A."/>
            <person name="Ng W.-L."/>
            <person name="Kazmierczak K.M."/>
            <person name="Andrzejewski T.M."/>
            <person name="Davidsen T.M."/>
            <person name="Wayne K.J."/>
            <person name="Tettelin H."/>
            <person name="Glass J.I."/>
            <person name="Rusch D."/>
            <person name="Podicherti R."/>
            <person name="Tsui H.-C.T."/>
            <person name="Winkler M.E."/>
        </authorList>
    </citation>
    <scope>NUCLEOTIDE SEQUENCE</scope>
</reference>
<proteinExistence type="predicted"/>
<dbReference type="EMBL" id="UINC01210456">
    <property type="protein sequence ID" value="SVE33919.1"/>
    <property type="molecule type" value="Genomic_DNA"/>
</dbReference>
<dbReference type="InterPro" id="IPR015813">
    <property type="entry name" value="Pyrv/PenolPyrv_kinase-like_dom"/>
</dbReference>
<evidence type="ECO:0000313" key="1">
    <source>
        <dbReference type="EMBL" id="SVE33919.1"/>
    </source>
</evidence>
<dbReference type="InterPro" id="IPR040442">
    <property type="entry name" value="Pyrv_kinase-like_dom_sf"/>
</dbReference>
<name>A0A383CPB9_9ZZZZ</name>
<organism evidence="1">
    <name type="scientific">marine metagenome</name>
    <dbReference type="NCBI Taxonomy" id="408172"/>
    <lineage>
        <taxon>unclassified sequences</taxon>
        <taxon>metagenomes</taxon>
        <taxon>ecological metagenomes</taxon>
    </lineage>
</organism>
<dbReference type="SUPFAM" id="SSF51621">
    <property type="entry name" value="Phosphoenolpyruvate/pyruvate domain"/>
    <property type="match status" value="1"/>
</dbReference>
<dbReference type="Gene3D" id="3.20.20.60">
    <property type="entry name" value="Phosphoenolpyruvate-binding domains"/>
    <property type="match status" value="1"/>
</dbReference>
<evidence type="ECO:0008006" key="2">
    <source>
        <dbReference type="Google" id="ProtNLM"/>
    </source>
</evidence>
<gene>
    <name evidence="1" type="ORF">METZ01_LOCUS486773</name>
</gene>
<dbReference type="GO" id="GO:0003824">
    <property type="term" value="F:catalytic activity"/>
    <property type="evidence" value="ECO:0007669"/>
    <property type="project" value="InterPro"/>
</dbReference>